<keyword evidence="4" id="KW-0408">Iron</keyword>
<sequence length="238" mass="28476">MEKLFTSKMRIGEIVAEFPKSTDILMEYNIDFCCGGDRPLALAIKEQNLDEKELLSKLNNAYKEFKLKDKEEIDWRTESMTKLIDYVVNTHHQFMRDELPRLNELLNRILSAHYTKHGELLAEIHKLFYQLRGEIEEHLIKEEKLLFPVIKEYEKNRSQDKLREAFEVMYETEEEHDQAGDILKEIRRLTNNYKLPSSACKTFELTYKKFESVEGDLFQHIHLENNILFERLKKENKN</sequence>
<keyword evidence="7" id="KW-1185">Reference proteome</keyword>
<reference evidence="6 7" key="1">
    <citation type="submission" date="2019-03" db="EMBL/GenBank/DDBJ databases">
        <title>Subsurface microbial communities from deep shales in Ohio and West Virginia, USA.</title>
        <authorList>
            <person name="Wrighton K."/>
        </authorList>
    </citation>
    <scope>NUCLEOTIDE SEQUENCE [LARGE SCALE GENOMIC DNA]</scope>
    <source>
        <strain evidence="6 7">MSL 6dP</strain>
    </source>
</reference>
<dbReference type="Pfam" id="PF01814">
    <property type="entry name" value="Hemerythrin"/>
    <property type="match status" value="1"/>
</dbReference>
<dbReference type="STRING" id="926561.GCA_000379025_02399"/>
<feature type="domain" description="Hemerythrin-like" evidence="5">
    <location>
        <begin position="86"/>
        <end position="232"/>
    </location>
</feature>
<evidence type="ECO:0000256" key="2">
    <source>
        <dbReference type="ARBA" id="ARBA00022490"/>
    </source>
</evidence>
<keyword evidence="3" id="KW-0479">Metal-binding</keyword>
<dbReference type="RefSeq" id="WP_134118141.1">
    <property type="nucleotide sequence ID" value="NZ_SOEG01000029.1"/>
</dbReference>
<comment type="subcellular location">
    <subcellularLocation>
        <location evidence="1">Cytoplasm</location>
    </subcellularLocation>
</comment>
<dbReference type="InterPro" id="IPR019903">
    <property type="entry name" value="RIC_family"/>
</dbReference>
<evidence type="ECO:0000259" key="5">
    <source>
        <dbReference type="Pfam" id="PF01814"/>
    </source>
</evidence>
<dbReference type="AlphaFoldDB" id="A0A4R8GRB7"/>
<dbReference type="PANTHER" id="PTHR36438:SF1">
    <property type="entry name" value="IRON-SULFUR CLUSTER REPAIR PROTEIN YTFE"/>
    <property type="match status" value="1"/>
</dbReference>
<comment type="caution">
    <text evidence="6">The sequence shown here is derived from an EMBL/GenBank/DDBJ whole genome shotgun (WGS) entry which is preliminary data.</text>
</comment>
<dbReference type="InterPro" id="IPR038062">
    <property type="entry name" value="ScdA-like_N_sf"/>
</dbReference>
<gene>
    <name evidence="6" type="ORF">C7959_12923</name>
</gene>
<dbReference type="PANTHER" id="PTHR36438">
    <property type="entry name" value="IRON-SULFUR CLUSTER REPAIR PROTEIN YTFE"/>
    <property type="match status" value="1"/>
</dbReference>
<evidence type="ECO:0000256" key="3">
    <source>
        <dbReference type="ARBA" id="ARBA00022723"/>
    </source>
</evidence>
<evidence type="ECO:0000313" key="6">
    <source>
        <dbReference type="EMBL" id="TDX48362.1"/>
    </source>
</evidence>
<keyword evidence="2" id="KW-0963">Cytoplasm</keyword>
<evidence type="ECO:0000313" key="7">
    <source>
        <dbReference type="Proteomes" id="UP000295832"/>
    </source>
</evidence>
<dbReference type="NCBIfam" id="TIGR03652">
    <property type="entry name" value="FeS_repair_RIC"/>
    <property type="match status" value="1"/>
</dbReference>
<dbReference type="InterPro" id="IPR012312">
    <property type="entry name" value="Hemerythrin-like"/>
</dbReference>
<dbReference type="Pfam" id="PF04405">
    <property type="entry name" value="ScdA_N"/>
    <property type="match status" value="1"/>
</dbReference>
<proteinExistence type="predicted"/>
<evidence type="ECO:0000256" key="4">
    <source>
        <dbReference type="ARBA" id="ARBA00023004"/>
    </source>
</evidence>
<protein>
    <submittedName>
        <fullName evidence="6">Regulator of cell morphogenesis and NO signaling</fullName>
    </submittedName>
</protein>
<dbReference type="Gene3D" id="1.20.120.520">
    <property type="entry name" value="nmb1532 protein domain like"/>
    <property type="match status" value="1"/>
</dbReference>
<dbReference type="EMBL" id="SOEG01000029">
    <property type="protein sequence ID" value="TDX48362.1"/>
    <property type="molecule type" value="Genomic_DNA"/>
</dbReference>
<accession>A0A4R8GRB7</accession>
<dbReference type="Proteomes" id="UP000295832">
    <property type="component" value="Unassembled WGS sequence"/>
</dbReference>
<name>A0A4R8GRB7_9FIRM</name>
<dbReference type="GO" id="GO:0005737">
    <property type="term" value="C:cytoplasm"/>
    <property type="evidence" value="ECO:0007669"/>
    <property type="project" value="UniProtKB-SubCell"/>
</dbReference>
<organism evidence="6 7">
    <name type="scientific">Orenia marismortui</name>
    <dbReference type="NCBI Taxonomy" id="46469"/>
    <lineage>
        <taxon>Bacteria</taxon>
        <taxon>Bacillati</taxon>
        <taxon>Bacillota</taxon>
        <taxon>Clostridia</taxon>
        <taxon>Halanaerobiales</taxon>
        <taxon>Halobacteroidaceae</taxon>
        <taxon>Orenia</taxon>
    </lineage>
</organism>
<evidence type="ECO:0000256" key="1">
    <source>
        <dbReference type="ARBA" id="ARBA00004496"/>
    </source>
</evidence>
<dbReference type="Gene3D" id="1.10.3910.10">
    <property type="entry name" value="SP0561-like"/>
    <property type="match status" value="1"/>
</dbReference>
<dbReference type="SUPFAM" id="SSF140683">
    <property type="entry name" value="SP0561-like"/>
    <property type="match status" value="1"/>
</dbReference>
<dbReference type="GO" id="GO:0046872">
    <property type="term" value="F:metal ion binding"/>
    <property type="evidence" value="ECO:0007669"/>
    <property type="project" value="UniProtKB-KW"/>
</dbReference>